<evidence type="ECO:0000256" key="5">
    <source>
        <dbReference type="RuleBase" id="RU004006"/>
    </source>
</evidence>
<dbReference type="SUPFAM" id="SSF54843">
    <property type="entry name" value="Ribosomal protein L22"/>
    <property type="match status" value="1"/>
</dbReference>
<dbReference type="AlphaFoldDB" id="A0A2M8EXG5"/>
<evidence type="ECO:0000256" key="6">
    <source>
        <dbReference type="RuleBase" id="RU004008"/>
    </source>
</evidence>
<comment type="similarity">
    <text evidence="1 4">Belongs to the universal ribosomal protein uL22 family.</text>
</comment>
<sequence>MESLTYIKNVKSTPKKLRMIRDLIVQMEPHDALDYLMYATSKASNIYYKAVQSAIANATLASKVSPDMLKFKLLTIEEGRTLKRHHAGSKGMAKPILKNFAHIKIILESEQKVIPAQVEKVSKKKTKGKKIERAKNIETKQEVASQKKSIAKGKSVTKKVQK</sequence>
<comment type="subunit">
    <text evidence="5">Part of the 50S ribosomal subunit.</text>
</comment>
<dbReference type="Proteomes" id="UP000231383">
    <property type="component" value="Unassembled WGS sequence"/>
</dbReference>
<evidence type="ECO:0000256" key="2">
    <source>
        <dbReference type="ARBA" id="ARBA00022980"/>
    </source>
</evidence>
<feature type="region of interest" description="Disordered" evidence="7">
    <location>
        <begin position="142"/>
        <end position="162"/>
    </location>
</feature>
<dbReference type="GO" id="GO:0006412">
    <property type="term" value="P:translation"/>
    <property type="evidence" value="ECO:0007669"/>
    <property type="project" value="InterPro"/>
</dbReference>
<evidence type="ECO:0000256" key="4">
    <source>
        <dbReference type="RuleBase" id="RU004005"/>
    </source>
</evidence>
<accession>A0A2M8EXG5</accession>
<keyword evidence="5" id="KW-0699">rRNA-binding</keyword>
<dbReference type="PANTHER" id="PTHR13501:SF8">
    <property type="entry name" value="LARGE RIBOSOMAL SUBUNIT PROTEIN UL22M"/>
    <property type="match status" value="1"/>
</dbReference>
<evidence type="ECO:0000313" key="8">
    <source>
        <dbReference type="EMBL" id="PJC30750.1"/>
    </source>
</evidence>
<dbReference type="Gene3D" id="3.90.470.10">
    <property type="entry name" value="Ribosomal protein L22/L17"/>
    <property type="match status" value="1"/>
</dbReference>
<gene>
    <name evidence="8" type="ORF">CO051_04985</name>
</gene>
<keyword evidence="5" id="KW-0694">RNA-binding</keyword>
<comment type="caution">
    <text evidence="8">The sequence shown here is derived from an EMBL/GenBank/DDBJ whole genome shotgun (WGS) entry which is preliminary data.</text>
</comment>
<feature type="compositionally biased region" description="Basic residues" evidence="7">
    <location>
        <begin position="149"/>
        <end position="162"/>
    </location>
</feature>
<dbReference type="GO" id="GO:0003735">
    <property type="term" value="F:structural constituent of ribosome"/>
    <property type="evidence" value="ECO:0007669"/>
    <property type="project" value="InterPro"/>
</dbReference>
<name>A0A2M8EXG5_9BACT</name>
<dbReference type="InterPro" id="IPR036394">
    <property type="entry name" value="Ribosomal_uL22_sf"/>
</dbReference>
<comment type="function">
    <text evidence="6">This protein binds specifically to 23S rRNA; its binding is stimulated by other ribosomal proteins, e.g., L4, L17, and L20. It is important during the early stages of 50S assembly. It makes multiple contacts with different domains of the 23S rRNA in the assembled 50S subunit and ribosome.</text>
</comment>
<dbReference type="Pfam" id="PF00237">
    <property type="entry name" value="Ribosomal_L22"/>
    <property type="match status" value="1"/>
</dbReference>
<dbReference type="GO" id="GO:0022625">
    <property type="term" value="C:cytosolic large ribosomal subunit"/>
    <property type="evidence" value="ECO:0007669"/>
    <property type="project" value="TreeGrafter"/>
</dbReference>
<keyword evidence="3 4" id="KW-0687">Ribonucleoprotein</keyword>
<dbReference type="PANTHER" id="PTHR13501">
    <property type="entry name" value="CHLOROPLAST 50S RIBOSOMAL PROTEIN L22-RELATED"/>
    <property type="match status" value="1"/>
</dbReference>
<dbReference type="InterPro" id="IPR047867">
    <property type="entry name" value="Ribosomal_uL22_bac/org-type"/>
</dbReference>
<evidence type="ECO:0000313" key="9">
    <source>
        <dbReference type="Proteomes" id="UP000231383"/>
    </source>
</evidence>
<evidence type="ECO:0000256" key="1">
    <source>
        <dbReference type="ARBA" id="ARBA00009451"/>
    </source>
</evidence>
<dbReference type="InterPro" id="IPR001063">
    <property type="entry name" value="Ribosomal_uL22"/>
</dbReference>
<organism evidence="8 9">
    <name type="scientific">Candidatus Roizmanbacteria bacterium CG_4_9_14_0_2_um_filter_39_13</name>
    <dbReference type="NCBI Taxonomy" id="1974839"/>
    <lineage>
        <taxon>Bacteria</taxon>
        <taxon>Candidatus Roizmaniibacteriota</taxon>
    </lineage>
</organism>
<evidence type="ECO:0000256" key="7">
    <source>
        <dbReference type="SAM" id="MobiDB-lite"/>
    </source>
</evidence>
<proteinExistence type="inferred from homology"/>
<keyword evidence="2 4" id="KW-0689">Ribosomal protein</keyword>
<dbReference type="EMBL" id="PFSC01000127">
    <property type="protein sequence ID" value="PJC30750.1"/>
    <property type="molecule type" value="Genomic_DNA"/>
</dbReference>
<evidence type="ECO:0000256" key="3">
    <source>
        <dbReference type="ARBA" id="ARBA00023274"/>
    </source>
</evidence>
<reference evidence="9" key="1">
    <citation type="submission" date="2017-09" db="EMBL/GenBank/DDBJ databases">
        <title>Depth-based differentiation of microbial function through sediment-hosted aquifers and enrichment of novel symbionts in the deep terrestrial subsurface.</title>
        <authorList>
            <person name="Probst A.J."/>
            <person name="Ladd B."/>
            <person name="Jarett J.K."/>
            <person name="Geller-Mcgrath D.E."/>
            <person name="Sieber C.M.K."/>
            <person name="Emerson J.B."/>
            <person name="Anantharaman K."/>
            <person name="Thomas B.C."/>
            <person name="Malmstrom R."/>
            <person name="Stieglmeier M."/>
            <person name="Klingl A."/>
            <person name="Woyke T."/>
            <person name="Ryan C.M."/>
            <person name="Banfield J.F."/>
        </authorList>
    </citation>
    <scope>NUCLEOTIDE SEQUENCE [LARGE SCALE GENOMIC DNA]</scope>
</reference>
<protein>
    <recommendedName>
        <fullName evidence="6">50S ribosomal protein L22</fullName>
    </recommendedName>
</protein>
<dbReference type="GO" id="GO:0019843">
    <property type="term" value="F:rRNA binding"/>
    <property type="evidence" value="ECO:0007669"/>
    <property type="project" value="UniProtKB-KW"/>
</dbReference>